<accession>A0A067G185</accession>
<keyword evidence="1" id="KW-0472">Membrane</keyword>
<dbReference type="AlphaFoldDB" id="A0A067G185"/>
<sequence length="82" mass="9280">ISTVTGDLRYADAMRQLYTLEDASKGFVDQVNATIALLHPIHCTRDRKVDVEFDLTTIPAFLIVLGILYVLLKPRRPKPKIN</sequence>
<name>A0A067G185_CITSI</name>
<protein>
    <submittedName>
        <fullName evidence="2">Uncharacterized protein</fullName>
    </submittedName>
</protein>
<keyword evidence="3" id="KW-1185">Reference proteome</keyword>
<feature type="transmembrane region" description="Helical" evidence="1">
    <location>
        <begin position="55"/>
        <end position="72"/>
    </location>
</feature>
<evidence type="ECO:0000313" key="2">
    <source>
        <dbReference type="EMBL" id="KDO73384.1"/>
    </source>
</evidence>
<evidence type="ECO:0000313" key="3">
    <source>
        <dbReference type="Proteomes" id="UP000027120"/>
    </source>
</evidence>
<reference evidence="2 3" key="1">
    <citation type="submission" date="2014-04" db="EMBL/GenBank/DDBJ databases">
        <authorList>
            <consortium name="International Citrus Genome Consortium"/>
            <person name="Gmitter F."/>
            <person name="Chen C."/>
            <person name="Farmerie W."/>
            <person name="Harkins T."/>
            <person name="Desany B."/>
            <person name="Mohiuddin M."/>
            <person name="Kodira C."/>
            <person name="Borodovsky M."/>
            <person name="Lomsadze A."/>
            <person name="Burns P."/>
            <person name="Jenkins J."/>
            <person name="Prochnik S."/>
            <person name="Shu S."/>
            <person name="Chapman J."/>
            <person name="Pitluck S."/>
            <person name="Schmutz J."/>
            <person name="Rokhsar D."/>
        </authorList>
    </citation>
    <scope>NUCLEOTIDE SEQUENCE</scope>
</reference>
<proteinExistence type="predicted"/>
<keyword evidence="1" id="KW-0812">Transmembrane</keyword>
<dbReference type="EMBL" id="KK784885">
    <property type="protein sequence ID" value="KDO73382.1"/>
    <property type="molecule type" value="Genomic_DNA"/>
</dbReference>
<keyword evidence="1" id="KW-1133">Transmembrane helix</keyword>
<evidence type="ECO:0000256" key="1">
    <source>
        <dbReference type="SAM" id="Phobius"/>
    </source>
</evidence>
<gene>
    <name evidence="2" type="ORF">CISIN_1g0022921mg</name>
</gene>
<dbReference type="EMBL" id="KK784885">
    <property type="protein sequence ID" value="KDO73384.1"/>
    <property type="molecule type" value="Genomic_DNA"/>
</dbReference>
<dbReference type="Proteomes" id="UP000027120">
    <property type="component" value="Unassembled WGS sequence"/>
</dbReference>
<organism evidence="2 3">
    <name type="scientific">Citrus sinensis</name>
    <name type="common">Sweet orange</name>
    <name type="synonym">Citrus aurantium var. sinensis</name>
    <dbReference type="NCBI Taxonomy" id="2711"/>
    <lineage>
        <taxon>Eukaryota</taxon>
        <taxon>Viridiplantae</taxon>
        <taxon>Streptophyta</taxon>
        <taxon>Embryophyta</taxon>
        <taxon>Tracheophyta</taxon>
        <taxon>Spermatophyta</taxon>
        <taxon>Magnoliopsida</taxon>
        <taxon>eudicotyledons</taxon>
        <taxon>Gunneridae</taxon>
        <taxon>Pentapetalae</taxon>
        <taxon>rosids</taxon>
        <taxon>malvids</taxon>
        <taxon>Sapindales</taxon>
        <taxon>Rutaceae</taxon>
        <taxon>Aurantioideae</taxon>
        <taxon>Citrus</taxon>
    </lineage>
</organism>
<dbReference type="EMBL" id="KK784885">
    <property type="protein sequence ID" value="KDO73383.1"/>
    <property type="molecule type" value="Genomic_DNA"/>
</dbReference>
<dbReference type="STRING" id="2711.A0A067G185"/>
<feature type="non-terminal residue" evidence="2">
    <location>
        <position position="1"/>
    </location>
</feature>